<sequence>MFCVSRKEIEVPFLREIVRIRDKPESSHTAAASRDQGTMSLLLQDVHSKQHCQEAHSEEHKAELSLKAFQQNQQNQQQQQQQQQQQVLNHNP</sequence>
<proteinExistence type="predicted"/>
<comment type="caution">
    <text evidence="2">The sequence shown here is derived from an EMBL/GenBank/DDBJ whole genome shotgun (WGS) entry which is preliminary data.</text>
</comment>
<organism evidence="2 3">
    <name type="scientific">Molorchus minor</name>
    <dbReference type="NCBI Taxonomy" id="1323400"/>
    <lineage>
        <taxon>Eukaryota</taxon>
        <taxon>Metazoa</taxon>
        <taxon>Ecdysozoa</taxon>
        <taxon>Arthropoda</taxon>
        <taxon>Hexapoda</taxon>
        <taxon>Insecta</taxon>
        <taxon>Pterygota</taxon>
        <taxon>Neoptera</taxon>
        <taxon>Endopterygota</taxon>
        <taxon>Coleoptera</taxon>
        <taxon>Polyphaga</taxon>
        <taxon>Cucujiformia</taxon>
        <taxon>Chrysomeloidea</taxon>
        <taxon>Cerambycidae</taxon>
        <taxon>Lamiinae</taxon>
        <taxon>Monochamini</taxon>
        <taxon>Molorchus</taxon>
    </lineage>
</organism>
<dbReference type="EMBL" id="JAPWTJ010000330">
    <property type="protein sequence ID" value="KAJ8979563.1"/>
    <property type="molecule type" value="Genomic_DNA"/>
</dbReference>
<reference evidence="2" key="1">
    <citation type="journal article" date="2023" name="Insect Mol. Biol.">
        <title>Genome sequencing provides insights into the evolution of gene families encoding plant cell wall-degrading enzymes in longhorned beetles.</title>
        <authorList>
            <person name="Shin N.R."/>
            <person name="Okamura Y."/>
            <person name="Kirsch R."/>
            <person name="Pauchet Y."/>
        </authorList>
    </citation>
    <scope>NUCLEOTIDE SEQUENCE</scope>
    <source>
        <strain evidence="2">MMC_N1</strain>
    </source>
</reference>
<keyword evidence="3" id="KW-1185">Reference proteome</keyword>
<evidence type="ECO:0000313" key="3">
    <source>
        <dbReference type="Proteomes" id="UP001162164"/>
    </source>
</evidence>
<feature type="region of interest" description="Disordered" evidence="1">
    <location>
        <begin position="22"/>
        <end position="92"/>
    </location>
</feature>
<gene>
    <name evidence="2" type="ORF">NQ317_012952</name>
</gene>
<feature type="compositionally biased region" description="Low complexity" evidence="1">
    <location>
        <begin position="70"/>
        <end position="86"/>
    </location>
</feature>
<dbReference type="Proteomes" id="UP001162164">
    <property type="component" value="Unassembled WGS sequence"/>
</dbReference>
<feature type="compositionally biased region" description="Basic and acidic residues" evidence="1">
    <location>
        <begin position="46"/>
        <end position="64"/>
    </location>
</feature>
<name>A0ABQ9JMU8_9CUCU</name>
<evidence type="ECO:0000256" key="1">
    <source>
        <dbReference type="SAM" id="MobiDB-lite"/>
    </source>
</evidence>
<feature type="compositionally biased region" description="Polar residues" evidence="1">
    <location>
        <begin position="27"/>
        <end position="41"/>
    </location>
</feature>
<protein>
    <submittedName>
        <fullName evidence="2">Uncharacterized protein</fullName>
    </submittedName>
</protein>
<accession>A0ABQ9JMU8</accession>
<evidence type="ECO:0000313" key="2">
    <source>
        <dbReference type="EMBL" id="KAJ8979563.1"/>
    </source>
</evidence>